<feature type="compositionally biased region" description="Basic and acidic residues" evidence="1">
    <location>
        <begin position="1"/>
        <end position="13"/>
    </location>
</feature>
<feature type="region of interest" description="Disordered" evidence="1">
    <location>
        <begin position="1"/>
        <end position="66"/>
    </location>
</feature>
<organism evidence="2 3">
    <name type="scientific">Epicoccum nigrum</name>
    <name type="common">Soil fungus</name>
    <name type="synonym">Epicoccum purpurascens</name>
    <dbReference type="NCBI Taxonomy" id="105696"/>
    <lineage>
        <taxon>Eukaryota</taxon>
        <taxon>Fungi</taxon>
        <taxon>Dikarya</taxon>
        <taxon>Ascomycota</taxon>
        <taxon>Pezizomycotina</taxon>
        <taxon>Dothideomycetes</taxon>
        <taxon>Pleosporomycetidae</taxon>
        <taxon>Pleosporales</taxon>
        <taxon>Pleosporineae</taxon>
        <taxon>Didymellaceae</taxon>
        <taxon>Epicoccum</taxon>
    </lineage>
</organism>
<dbReference type="InParanoid" id="A0A1Y2LK63"/>
<evidence type="ECO:0000313" key="3">
    <source>
        <dbReference type="Proteomes" id="UP000193240"/>
    </source>
</evidence>
<reference evidence="2 3" key="1">
    <citation type="journal article" date="2017" name="Genome Announc.">
        <title>Genome sequence of the saprophytic ascomycete Epicoccum nigrum ICMP 19927 strain isolated from New Zealand.</title>
        <authorList>
            <person name="Fokin M."/>
            <person name="Fleetwood D."/>
            <person name="Weir B.S."/>
            <person name="Villas-Boas S.G."/>
        </authorList>
    </citation>
    <scope>NUCLEOTIDE SEQUENCE [LARGE SCALE GENOMIC DNA]</scope>
    <source>
        <strain evidence="2 3">ICMP 19927</strain>
    </source>
</reference>
<gene>
    <name evidence="2" type="ORF">B5807_10974</name>
</gene>
<dbReference type="Proteomes" id="UP000193240">
    <property type="component" value="Unassembled WGS sequence"/>
</dbReference>
<evidence type="ECO:0000313" key="2">
    <source>
        <dbReference type="EMBL" id="OSS44306.1"/>
    </source>
</evidence>
<protein>
    <submittedName>
        <fullName evidence="2">Uncharacterized protein</fullName>
    </submittedName>
</protein>
<feature type="compositionally biased region" description="Basic residues" evidence="1">
    <location>
        <begin position="14"/>
        <end position="25"/>
    </location>
</feature>
<dbReference type="EMBL" id="KZ107858">
    <property type="protein sequence ID" value="OSS44306.1"/>
    <property type="molecule type" value="Genomic_DNA"/>
</dbReference>
<name>A0A1Y2LK63_EPING</name>
<keyword evidence="3" id="KW-1185">Reference proteome</keyword>
<proteinExistence type="predicted"/>
<accession>A0A1Y2LK63</accession>
<evidence type="ECO:0000256" key="1">
    <source>
        <dbReference type="SAM" id="MobiDB-lite"/>
    </source>
</evidence>
<sequence>MPASEQDSHEAAPRFKRRKTTHTKRVRADDSSVLAPSDKTNNANAPAATSDAPQPAQHEDADVPNLKDILRSRKRVRDFRGRELGSRKEMGDTEVVEANVDAPGGLGREGRFVRQTGQVVDTGDREISPPG</sequence>
<dbReference type="AlphaFoldDB" id="A0A1Y2LK63"/>